<keyword evidence="2" id="KW-0472">Membrane</keyword>
<gene>
    <name evidence="3" type="ORF">jhhlp_001371</name>
</gene>
<feature type="transmembrane region" description="Helical" evidence="2">
    <location>
        <begin position="49"/>
        <end position="69"/>
    </location>
</feature>
<evidence type="ECO:0000256" key="2">
    <source>
        <dbReference type="SAM" id="Phobius"/>
    </source>
</evidence>
<evidence type="ECO:0000256" key="1">
    <source>
        <dbReference type="SAM" id="MobiDB-lite"/>
    </source>
</evidence>
<feature type="transmembrane region" description="Helical" evidence="2">
    <location>
        <begin position="110"/>
        <end position="129"/>
    </location>
</feature>
<dbReference type="VEuPathDB" id="FungiDB:jhhlp_001371"/>
<evidence type="ECO:0000313" key="4">
    <source>
        <dbReference type="Proteomes" id="UP000233524"/>
    </source>
</evidence>
<sequence length="325" mass="34517">MHSHTYQAQLSTATAAAVGTAFVHAAHLAYTEWTNRSKRPGKASANWPWRITLCIFVVAAVALITLCAVRESVAGVSTLDAISVTHVVIVEHYIVSVLTDAPSASDPKRCYWIGTGIQVLFAAFGLWQLTQGFDLFYDAPLISRAMFAAIATYLSFQMTQSQGHMYLMTAWSIYATASTLVSLGILIANTVLWSQAGEPHGHLGGHALVQCVLGWLDSIAMVMGPVLFKHMVGGAAMNTTPNGSLTRCSTPRESVATVESLDLRSASASTSGGTFVNLEGPDIVVLVSKDRSTLDMEGSAEAFEAAQAGGKADEERLNASATCDV</sequence>
<accession>A0A2N3NI12</accession>
<dbReference type="OrthoDB" id="5237723at2759"/>
<feature type="transmembrane region" description="Helical" evidence="2">
    <location>
        <begin position="207"/>
        <end position="228"/>
    </location>
</feature>
<dbReference type="Proteomes" id="UP000233524">
    <property type="component" value="Unassembled WGS sequence"/>
</dbReference>
<organism evidence="3 4">
    <name type="scientific">Lomentospora prolificans</name>
    <dbReference type="NCBI Taxonomy" id="41688"/>
    <lineage>
        <taxon>Eukaryota</taxon>
        <taxon>Fungi</taxon>
        <taxon>Dikarya</taxon>
        <taxon>Ascomycota</taxon>
        <taxon>Pezizomycotina</taxon>
        <taxon>Sordariomycetes</taxon>
        <taxon>Hypocreomycetidae</taxon>
        <taxon>Microascales</taxon>
        <taxon>Microascaceae</taxon>
        <taxon>Lomentospora</taxon>
    </lineage>
</organism>
<protein>
    <submittedName>
        <fullName evidence="3">Uncharacterized protein</fullName>
    </submittedName>
</protein>
<dbReference type="AlphaFoldDB" id="A0A2N3NI12"/>
<keyword evidence="2" id="KW-0812">Transmembrane</keyword>
<feature type="region of interest" description="Disordered" evidence="1">
    <location>
        <begin position="306"/>
        <end position="325"/>
    </location>
</feature>
<evidence type="ECO:0000313" key="3">
    <source>
        <dbReference type="EMBL" id="PKS12075.1"/>
    </source>
</evidence>
<keyword evidence="2" id="KW-1133">Transmembrane helix</keyword>
<proteinExistence type="predicted"/>
<feature type="transmembrane region" description="Helical" evidence="2">
    <location>
        <begin position="166"/>
        <end position="187"/>
    </location>
</feature>
<keyword evidence="4" id="KW-1185">Reference proteome</keyword>
<feature type="transmembrane region" description="Helical" evidence="2">
    <location>
        <begin position="135"/>
        <end position="154"/>
    </location>
</feature>
<dbReference type="EMBL" id="NLAX01000004">
    <property type="protein sequence ID" value="PKS12075.1"/>
    <property type="molecule type" value="Genomic_DNA"/>
</dbReference>
<name>A0A2N3NI12_9PEZI</name>
<reference evidence="3 4" key="1">
    <citation type="journal article" date="2017" name="G3 (Bethesda)">
        <title>First Draft Genome Sequence of the Pathogenic Fungus Lomentospora prolificans (Formerly Scedosporium prolificans).</title>
        <authorList>
            <person name="Luo R."/>
            <person name="Zimin A."/>
            <person name="Workman R."/>
            <person name="Fan Y."/>
            <person name="Pertea G."/>
            <person name="Grossman N."/>
            <person name="Wear M.P."/>
            <person name="Jia B."/>
            <person name="Miller H."/>
            <person name="Casadevall A."/>
            <person name="Timp W."/>
            <person name="Zhang S.X."/>
            <person name="Salzberg S.L."/>
        </authorList>
    </citation>
    <scope>NUCLEOTIDE SEQUENCE [LARGE SCALE GENOMIC DNA]</scope>
    <source>
        <strain evidence="3 4">JHH-5317</strain>
    </source>
</reference>
<dbReference type="InParanoid" id="A0A2N3NI12"/>
<comment type="caution">
    <text evidence="3">The sequence shown here is derived from an EMBL/GenBank/DDBJ whole genome shotgun (WGS) entry which is preliminary data.</text>
</comment>